<dbReference type="Proteomes" id="UP001284033">
    <property type="component" value="Unassembled WGS sequence"/>
</dbReference>
<comment type="caution">
    <text evidence="2">The sequence shown here is derived from an EMBL/GenBank/DDBJ whole genome shotgun (WGS) entry which is preliminary data.</text>
</comment>
<accession>A0AAP6HC20</accession>
<evidence type="ECO:0000313" key="2">
    <source>
        <dbReference type="EMBL" id="MDY3511742.1"/>
    </source>
</evidence>
<dbReference type="AlphaFoldDB" id="A0AAP6HC20"/>
<feature type="chain" id="PRO_5042900925" evidence="1">
    <location>
        <begin position="28"/>
        <end position="284"/>
    </location>
</feature>
<feature type="signal peptide" evidence="1">
    <location>
        <begin position="1"/>
        <end position="27"/>
    </location>
</feature>
<gene>
    <name evidence="2" type="ORF">PG303_00745</name>
</gene>
<dbReference type="RefSeq" id="WP_253037508.1">
    <property type="nucleotide sequence ID" value="NZ_CP168322.1"/>
</dbReference>
<evidence type="ECO:0000256" key="1">
    <source>
        <dbReference type="SAM" id="SignalP"/>
    </source>
</evidence>
<organism evidence="2 3">
    <name type="scientific">Riemerella anatipestifer</name>
    <name type="common">Moraxella anatipestifer</name>
    <dbReference type="NCBI Taxonomy" id="34085"/>
    <lineage>
        <taxon>Bacteria</taxon>
        <taxon>Pseudomonadati</taxon>
        <taxon>Bacteroidota</taxon>
        <taxon>Flavobacteriia</taxon>
        <taxon>Flavobacteriales</taxon>
        <taxon>Weeksellaceae</taxon>
        <taxon>Riemerella</taxon>
    </lineage>
</organism>
<protein>
    <submittedName>
        <fullName evidence="2">GLPGLI family protein</fullName>
    </submittedName>
</protein>
<evidence type="ECO:0000313" key="3">
    <source>
        <dbReference type="Proteomes" id="UP001284033"/>
    </source>
</evidence>
<dbReference type="InterPro" id="IPR005901">
    <property type="entry name" value="GLPGLI"/>
</dbReference>
<sequence>MIKIIKKWFGFIASLLFVNLAYSQVTASGNLNFSPEPFVQKEIDRVRYQVFYELKFLPNADQPSSFREAVTILQIGDNFVKFADANTYKSDSLRNEFQYLKSIRTKEFNQLLALRPKFPYTIYSNPKENVYTLNNRLSHAYTYTAPIPKLEWNISSTTKKIGDYLAVKATTRYSGRNYEAWFTQEIPFSYGPYLFQGLPGLILEIRDTANHYAFTLFKIEKSDTAMTKGSGKEVLEVTREKYKKLERVYHENPGQFIKGMAYDAGGNPINLRNKPRPYNPIELE</sequence>
<proteinExistence type="predicted"/>
<dbReference type="EMBL" id="JAQZHK010000001">
    <property type="protein sequence ID" value="MDY3511742.1"/>
    <property type="molecule type" value="Genomic_DNA"/>
</dbReference>
<name>A0AAP6HC20_RIEAN</name>
<dbReference type="NCBIfam" id="TIGR01200">
    <property type="entry name" value="GLPGLI"/>
    <property type="match status" value="1"/>
</dbReference>
<reference evidence="2" key="1">
    <citation type="submission" date="2023-01" db="EMBL/GenBank/DDBJ databases">
        <title>Genome-based studies on antimicrobial resistance profiles of Riemerella anatipestifer in China, 1994 to 2021.</title>
        <authorList>
            <person name="Yang Z."/>
            <person name="Zhu D."/>
        </authorList>
    </citation>
    <scope>NUCLEOTIDE SEQUENCE</scope>
    <source>
        <strain evidence="2">RCAD1218</strain>
    </source>
</reference>
<dbReference type="Pfam" id="PF09697">
    <property type="entry name" value="Porph_ging"/>
    <property type="match status" value="1"/>
</dbReference>
<keyword evidence="1" id="KW-0732">Signal</keyword>